<keyword evidence="3" id="KW-0285">Flavoprotein</keyword>
<feature type="domain" description="Glucose-methanol-choline oxidoreductase C-terminal" evidence="7">
    <location>
        <begin position="417"/>
        <end position="536"/>
    </location>
</feature>
<evidence type="ECO:0000256" key="4">
    <source>
        <dbReference type="ARBA" id="ARBA00022827"/>
    </source>
</evidence>
<evidence type="ECO:0000313" key="8">
    <source>
        <dbReference type="EMBL" id="GIM28220.1"/>
    </source>
</evidence>
<evidence type="ECO:0000313" key="9">
    <source>
        <dbReference type="Proteomes" id="UP000679179"/>
    </source>
</evidence>
<dbReference type="SUPFAM" id="SSF51905">
    <property type="entry name" value="FAD/NAD(P)-binding domain"/>
    <property type="match status" value="1"/>
</dbReference>
<evidence type="ECO:0000259" key="6">
    <source>
        <dbReference type="Pfam" id="PF00732"/>
    </source>
</evidence>
<dbReference type="Pfam" id="PF05199">
    <property type="entry name" value="GMC_oxred_C"/>
    <property type="match status" value="1"/>
</dbReference>
<accession>A0A919RXC0</accession>
<evidence type="ECO:0000256" key="3">
    <source>
        <dbReference type="ARBA" id="ARBA00022630"/>
    </source>
</evidence>
<reference evidence="8" key="1">
    <citation type="submission" date="2021-03" db="EMBL/GenBank/DDBJ databases">
        <title>Taxonomic study of Clostridium polyendosporum from meadow-gley soil under rice.</title>
        <authorList>
            <person name="Kobayashi H."/>
            <person name="Tanizawa Y."/>
            <person name="Yagura M."/>
        </authorList>
    </citation>
    <scope>NUCLEOTIDE SEQUENCE</scope>
    <source>
        <strain evidence="8">JCM 30710</strain>
    </source>
</reference>
<dbReference type="GO" id="GO:0050660">
    <property type="term" value="F:flavin adenine dinucleotide binding"/>
    <property type="evidence" value="ECO:0007669"/>
    <property type="project" value="InterPro"/>
</dbReference>
<name>A0A919RXC0_9CLOT</name>
<dbReference type="GO" id="GO:0016614">
    <property type="term" value="F:oxidoreductase activity, acting on CH-OH group of donors"/>
    <property type="evidence" value="ECO:0007669"/>
    <property type="project" value="InterPro"/>
</dbReference>
<dbReference type="AlphaFoldDB" id="A0A919RXC0"/>
<comment type="cofactor">
    <cofactor evidence="1">
        <name>FAD</name>
        <dbReference type="ChEBI" id="CHEBI:57692"/>
    </cofactor>
</comment>
<evidence type="ECO:0000259" key="7">
    <source>
        <dbReference type="Pfam" id="PF05199"/>
    </source>
</evidence>
<evidence type="ECO:0000256" key="2">
    <source>
        <dbReference type="ARBA" id="ARBA00010790"/>
    </source>
</evidence>
<evidence type="ECO:0000256" key="5">
    <source>
        <dbReference type="ARBA" id="ARBA00023002"/>
    </source>
</evidence>
<keyword evidence="9" id="KW-1185">Reference proteome</keyword>
<dbReference type="PANTHER" id="PTHR42784">
    <property type="entry name" value="PYRANOSE 2-OXIDASE"/>
    <property type="match status" value="1"/>
</dbReference>
<dbReference type="InterPro" id="IPR036188">
    <property type="entry name" value="FAD/NAD-bd_sf"/>
</dbReference>
<sequence length="548" mass="62009">MYFNLNEYLEHIDNFKDQRDNMFGQMPIPVMVPCYHWIYGFQMLGNEIENDYLGNQMNNVINVPPPCSPVTLSYMDHWIPEVSLDEMAKTDYDVIIVGTGMGGGAALWRLCEQWKNSGKRIGIVEAGGFLLPTHAQNIATMNMERFDRYLLNPKISKQYKMQLPEFSGAAEVIALGGRSLFWTCACPRLYSEEFKNWPITSDEIADYYYIAEEVMNVSKIYSEQSTFNKILLNRLITKGFTEATTVPLATDLVPTNYAQIHSNVFFDSNSFFGRALNNRQFDLAVNARVAKVLIEKNKVTGVKVFSKEKKPYFLKAKTVILSASTLETPRILLNSEIRSSTIGHYLINHSFITATGKVNISNFSDLIGPISLLVPQAFKRPYQIQLKGPNGYYWYHYKRPSGEQWEFTLQGFGSVEPRYENRIFLDPTKLDEYGVPEIQAEFSYSENDQYVIRQMTRTLEQVASAMDAQLVSQICLQPPGFDFHEAGTCRMGNDPNTSATNRYGQIHGVTGLYVADKSVLPTVGGANPTLSVVALAARTVDHIVDQLK</sequence>
<dbReference type="RefSeq" id="WP_212902962.1">
    <property type="nucleotide sequence ID" value="NZ_BOPZ01000005.1"/>
</dbReference>
<evidence type="ECO:0000256" key="1">
    <source>
        <dbReference type="ARBA" id="ARBA00001974"/>
    </source>
</evidence>
<gene>
    <name evidence="8" type="ORF">CPJCM30710_08860</name>
</gene>
<dbReference type="Gene3D" id="3.50.50.60">
    <property type="entry name" value="FAD/NAD(P)-binding domain"/>
    <property type="match status" value="2"/>
</dbReference>
<dbReference type="InterPro" id="IPR051473">
    <property type="entry name" value="P2Ox-like"/>
</dbReference>
<dbReference type="Proteomes" id="UP000679179">
    <property type="component" value="Unassembled WGS sequence"/>
</dbReference>
<dbReference type="InterPro" id="IPR007867">
    <property type="entry name" value="GMC_OxRtase_C"/>
</dbReference>
<dbReference type="InterPro" id="IPR000172">
    <property type="entry name" value="GMC_OxRdtase_N"/>
</dbReference>
<dbReference type="Pfam" id="PF00732">
    <property type="entry name" value="GMC_oxred_N"/>
    <property type="match status" value="1"/>
</dbReference>
<dbReference type="EMBL" id="BOPZ01000005">
    <property type="protein sequence ID" value="GIM28220.1"/>
    <property type="molecule type" value="Genomic_DNA"/>
</dbReference>
<dbReference type="SUPFAM" id="SSF54373">
    <property type="entry name" value="FAD-linked reductases, C-terminal domain"/>
    <property type="match status" value="1"/>
</dbReference>
<comment type="caution">
    <text evidence="8">The sequence shown here is derived from an EMBL/GenBank/DDBJ whole genome shotgun (WGS) entry which is preliminary data.</text>
</comment>
<dbReference type="PANTHER" id="PTHR42784:SF1">
    <property type="entry name" value="PYRANOSE 2-OXIDASE"/>
    <property type="match status" value="1"/>
</dbReference>
<protein>
    <submittedName>
        <fullName evidence="8">GMC family oxidoreductase</fullName>
    </submittedName>
</protein>
<keyword evidence="4" id="KW-0274">FAD</keyword>
<feature type="domain" description="Glucose-methanol-choline oxidoreductase N-terminal" evidence="6">
    <location>
        <begin position="174"/>
        <end position="349"/>
    </location>
</feature>
<organism evidence="8 9">
    <name type="scientific">Clostridium polyendosporum</name>
    <dbReference type="NCBI Taxonomy" id="69208"/>
    <lineage>
        <taxon>Bacteria</taxon>
        <taxon>Bacillati</taxon>
        <taxon>Bacillota</taxon>
        <taxon>Clostridia</taxon>
        <taxon>Eubacteriales</taxon>
        <taxon>Clostridiaceae</taxon>
        <taxon>Clostridium</taxon>
    </lineage>
</organism>
<proteinExistence type="inferred from homology"/>
<comment type="similarity">
    <text evidence="2">Belongs to the GMC oxidoreductase family.</text>
</comment>
<keyword evidence="5" id="KW-0560">Oxidoreductase</keyword>